<gene>
    <name evidence="5" type="primary">rpmC</name>
    <name evidence="6" type="ORF">CKO21_04675</name>
</gene>
<comment type="similarity">
    <text evidence="1 5">Belongs to the universal ribosomal protein uL29 family.</text>
</comment>
<dbReference type="PANTHER" id="PTHR10916:SF0">
    <property type="entry name" value="LARGE RIBOSOMAL SUBUNIT PROTEIN UL29C"/>
    <property type="match status" value="1"/>
</dbReference>
<name>A0A934UYZ6_9PROT</name>
<dbReference type="InterPro" id="IPR001854">
    <property type="entry name" value="Ribosomal_uL29"/>
</dbReference>
<sequence length="69" mass="8023">MKAEEGRAKTADQLKEQLLQLRKEQFNLRFQKASGQLENTGRVKEVRRDIARIKTLLTEKNKNLPGKET</sequence>
<evidence type="ECO:0000313" key="7">
    <source>
        <dbReference type="Proteomes" id="UP000778970"/>
    </source>
</evidence>
<reference evidence="6" key="1">
    <citation type="submission" date="2017-08" db="EMBL/GenBank/DDBJ databases">
        <authorList>
            <person name="Imhoff J.F."/>
            <person name="Rahn T."/>
            <person name="Kuenzel S."/>
            <person name="Neulinger S.C."/>
        </authorList>
    </citation>
    <scope>NUCLEOTIDE SEQUENCE</scope>
    <source>
        <strain evidence="6">DSM 9154</strain>
    </source>
</reference>
<dbReference type="InterPro" id="IPR050063">
    <property type="entry name" value="Ribosomal_protein_uL29"/>
</dbReference>
<dbReference type="SUPFAM" id="SSF46561">
    <property type="entry name" value="Ribosomal protein L29 (L29p)"/>
    <property type="match status" value="1"/>
</dbReference>
<dbReference type="InterPro" id="IPR036049">
    <property type="entry name" value="Ribosomal_uL29_sf"/>
</dbReference>
<evidence type="ECO:0000256" key="5">
    <source>
        <dbReference type="HAMAP-Rule" id="MF_00374"/>
    </source>
</evidence>
<dbReference type="NCBIfam" id="TIGR00012">
    <property type="entry name" value="L29"/>
    <property type="match status" value="1"/>
</dbReference>
<keyword evidence="7" id="KW-1185">Reference proteome</keyword>
<evidence type="ECO:0000256" key="4">
    <source>
        <dbReference type="ARBA" id="ARBA00035204"/>
    </source>
</evidence>
<dbReference type="GO" id="GO:0022625">
    <property type="term" value="C:cytosolic large ribosomal subunit"/>
    <property type="evidence" value="ECO:0007669"/>
    <property type="project" value="TreeGrafter"/>
</dbReference>
<keyword evidence="3 5" id="KW-0687">Ribonucleoprotein</keyword>
<evidence type="ECO:0000256" key="1">
    <source>
        <dbReference type="ARBA" id="ARBA00009254"/>
    </source>
</evidence>
<dbReference type="RefSeq" id="WP_027289395.1">
    <property type="nucleotide sequence ID" value="NZ_NRRE01000017.1"/>
</dbReference>
<dbReference type="GO" id="GO:0003735">
    <property type="term" value="F:structural constituent of ribosome"/>
    <property type="evidence" value="ECO:0007669"/>
    <property type="project" value="InterPro"/>
</dbReference>
<comment type="caution">
    <text evidence="6">The sequence shown here is derived from an EMBL/GenBank/DDBJ whole genome shotgun (WGS) entry which is preliminary data.</text>
</comment>
<dbReference type="CDD" id="cd00427">
    <property type="entry name" value="Ribosomal_L29_HIP"/>
    <property type="match status" value="1"/>
</dbReference>
<dbReference type="HAMAP" id="MF_00374">
    <property type="entry name" value="Ribosomal_uL29"/>
    <property type="match status" value="1"/>
</dbReference>
<reference evidence="6" key="2">
    <citation type="journal article" date="2020" name="Microorganisms">
        <title>Osmotic Adaptation and Compatible Solute Biosynthesis of Phototrophic Bacteria as Revealed from Genome Analyses.</title>
        <authorList>
            <person name="Imhoff J.F."/>
            <person name="Rahn T."/>
            <person name="Kunzel S."/>
            <person name="Keller A."/>
            <person name="Neulinger S.C."/>
        </authorList>
    </citation>
    <scope>NUCLEOTIDE SEQUENCE</scope>
    <source>
        <strain evidence="6">DSM 9154</strain>
    </source>
</reference>
<accession>A0A934UYZ6</accession>
<proteinExistence type="inferred from homology"/>
<dbReference type="Pfam" id="PF00831">
    <property type="entry name" value="Ribosomal_L29"/>
    <property type="match status" value="1"/>
</dbReference>
<evidence type="ECO:0000313" key="6">
    <source>
        <dbReference type="EMBL" id="MBK1696537.1"/>
    </source>
</evidence>
<dbReference type="GO" id="GO:0006412">
    <property type="term" value="P:translation"/>
    <property type="evidence" value="ECO:0007669"/>
    <property type="project" value="UniProtKB-UniRule"/>
</dbReference>
<dbReference type="EMBL" id="NRRE01000017">
    <property type="protein sequence ID" value="MBK1696537.1"/>
    <property type="molecule type" value="Genomic_DNA"/>
</dbReference>
<evidence type="ECO:0000256" key="2">
    <source>
        <dbReference type="ARBA" id="ARBA00022980"/>
    </source>
</evidence>
<dbReference type="AlphaFoldDB" id="A0A934UYZ6"/>
<dbReference type="FunFam" id="1.10.287.310:FF:000001">
    <property type="entry name" value="50S ribosomal protein L29"/>
    <property type="match status" value="1"/>
</dbReference>
<dbReference type="Proteomes" id="UP000778970">
    <property type="component" value="Unassembled WGS sequence"/>
</dbReference>
<evidence type="ECO:0000256" key="3">
    <source>
        <dbReference type="ARBA" id="ARBA00023274"/>
    </source>
</evidence>
<organism evidence="6 7">
    <name type="scientific">Rhodovibrio salinarum</name>
    <dbReference type="NCBI Taxonomy" id="1087"/>
    <lineage>
        <taxon>Bacteria</taxon>
        <taxon>Pseudomonadati</taxon>
        <taxon>Pseudomonadota</taxon>
        <taxon>Alphaproteobacteria</taxon>
        <taxon>Rhodospirillales</taxon>
        <taxon>Rhodovibrionaceae</taxon>
        <taxon>Rhodovibrio</taxon>
    </lineage>
</organism>
<dbReference type="PANTHER" id="PTHR10916">
    <property type="entry name" value="60S RIBOSOMAL PROTEIN L35/50S RIBOSOMAL PROTEIN L29"/>
    <property type="match status" value="1"/>
</dbReference>
<dbReference type="Gene3D" id="1.10.287.310">
    <property type="match status" value="1"/>
</dbReference>
<protein>
    <recommendedName>
        <fullName evidence="4 5">Large ribosomal subunit protein uL29</fullName>
    </recommendedName>
</protein>
<keyword evidence="2 5" id="KW-0689">Ribosomal protein</keyword>
<dbReference type="InterPro" id="IPR018254">
    <property type="entry name" value="Ribosomal_uL29_CS"/>
</dbReference>
<dbReference type="PROSITE" id="PS00579">
    <property type="entry name" value="RIBOSOMAL_L29"/>
    <property type="match status" value="1"/>
</dbReference>